<dbReference type="PANTHER" id="PTHR33055:SF13">
    <property type="entry name" value="TRANSPOSASE"/>
    <property type="match status" value="1"/>
</dbReference>
<evidence type="ECO:0000313" key="4">
    <source>
        <dbReference type="Proteomes" id="UP000011189"/>
    </source>
</evidence>
<dbReference type="PANTHER" id="PTHR33055">
    <property type="entry name" value="TRANSPOSASE FOR INSERTION SEQUENCE ELEMENT IS1111A"/>
    <property type="match status" value="1"/>
</dbReference>
<dbReference type="Pfam" id="PF02371">
    <property type="entry name" value="Transposase_20"/>
    <property type="match status" value="1"/>
</dbReference>
<dbReference type="Pfam" id="PF01548">
    <property type="entry name" value="DEDD_Tnp_IS110"/>
    <property type="match status" value="1"/>
</dbReference>
<dbReference type="EMBL" id="AOFD01000003">
    <property type="protein sequence ID" value="ELT45956.1"/>
    <property type="molecule type" value="Genomic_DNA"/>
</dbReference>
<dbReference type="AlphaFoldDB" id="L8TW67"/>
<dbReference type="NCBIfam" id="NF033542">
    <property type="entry name" value="transpos_IS110"/>
    <property type="match status" value="1"/>
</dbReference>
<name>L8TW67_9MICC</name>
<dbReference type="RefSeq" id="WP_009356421.1">
    <property type="nucleotide sequence ID" value="NZ_AOFD01000003.1"/>
</dbReference>
<dbReference type="GO" id="GO:0004803">
    <property type="term" value="F:transposase activity"/>
    <property type="evidence" value="ECO:0007669"/>
    <property type="project" value="InterPro"/>
</dbReference>
<dbReference type="GO" id="GO:0003677">
    <property type="term" value="F:DNA binding"/>
    <property type="evidence" value="ECO:0007669"/>
    <property type="project" value="InterPro"/>
</dbReference>
<reference evidence="4" key="1">
    <citation type="journal article" date="2013" name="Genome Announc.">
        <title>Draft Genome Sequence of the 2-Chloro-4-Nitrophenol-Degrading Bacterium Arthrobacter sp. Strain SJCon.</title>
        <authorList>
            <person name="Vikram S."/>
            <person name="Kumar S."/>
            <person name="Vaidya B."/>
            <person name="Pinnaka A.K."/>
            <person name="Raghava G.P."/>
        </authorList>
    </citation>
    <scope>NUCLEOTIDE SEQUENCE [LARGE SCALE GENOMIC DNA]</scope>
    <source>
        <strain evidence="4">SJCon</strain>
    </source>
</reference>
<dbReference type="GO" id="GO:0006313">
    <property type="term" value="P:DNA transposition"/>
    <property type="evidence" value="ECO:0007669"/>
    <property type="project" value="InterPro"/>
</dbReference>
<organism evidence="3 4">
    <name type="scientific">Arthrobacter nitrophenolicus</name>
    <dbReference type="NCBI Taxonomy" id="683150"/>
    <lineage>
        <taxon>Bacteria</taxon>
        <taxon>Bacillati</taxon>
        <taxon>Actinomycetota</taxon>
        <taxon>Actinomycetes</taxon>
        <taxon>Micrococcales</taxon>
        <taxon>Micrococcaceae</taxon>
        <taxon>Arthrobacter</taxon>
    </lineage>
</organism>
<protein>
    <submittedName>
        <fullName evidence="3">Transposase IS116/IS110/IS902 family protein</fullName>
    </submittedName>
</protein>
<feature type="domain" description="Transposase IS110-like N-terminal" evidence="1">
    <location>
        <begin position="7"/>
        <end position="149"/>
    </location>
</feature>
<accession>L8TW67</accession>
<keyword evidence="4" id="KW-1185">Reference proteome</keyword>
<proteinExistence type="predicted"/>
<evidence type="ECO:0000259" key="2">
    <source>
        <dbReference type="Pfam" id="PF02371"/>
    </source>
</evidence>
<dbReference type="Proteomes" id="UP000011189">
    <property type="component" value="Unassembled WGS sequence"/>
</dbReference>
<dbReference type="PATRIC" id="fig|683150.5.peg.376"/>
<dbReference type="InterPro" id="IPR047650">
    <property type="entry name" value="Transpos_IS110"/>
</dbReference>
<dbReference type="InterPro" id="IPR003346">
    <property type="entry name" value="Transposase_20"/>
</dbReference>
<feature type="domain" description="Transposase IS116/IS110/IS902 C-terminal" evidence="2">
    <location>
        <begin position="219"/>
        <end position="291"/>
    </location>
</feature>
<sequence>MFERTSVGLDVHARTVVSCALDAQTGEIILHRMTPDHGEILAWILSLPSPVRVVYEAGPTGFGLARFLLASGIDTVVAAPSKLQRPSGDRVKTDAKDALHLARLLKLGEVTGVRIPSTDQEAARDLVRSREDVRGDLMRSRHRISKLLLRQGLVYSGGQAWTGTHELWLAGQRFDNPARQLTYESSLEAMHEISDRRDRLDQAITAMAYSSEYTPVVRALQCLRGISTLTAFGLAVEIGDWDRFTGSTIGAYLGLVPTEHSSGASRSLGSITKTGNSHARRLLVEAAWHHRRPYNNPSRLMRSRWEEATSEARIRGHAGNRRLHERWISYLERRKRPVIANVAIARELSGWCWSLAAGTHPMPATSPESSASPH</sequence>
<evidence type="ECO:0000313" key="3">
    <source>
        <dbReference type="EMBL" id="ELT45956.1"/>
    </source>
</evidence>
<comment type="caution">
    <text evidence="3">The sequence shown here is derived from an EMBL/GenBank/DDBJ whole genome shotgun (WGS) entry which is preliminary data.</text>
</comment>
<evidence type="ECO:0000259" key="1">
    <source>
        <dbReference type="Pfam" id="PF01548"/>
    </source>
</evidence>
<gene>
    <name evidence="3" type="ORF">G205_01878</name>
</gene>
<dbReference type="InterPro" id="IPR002525">
    <property type="entry name" value="Transp_IS110-like_N"/>
</dbReference>